<dbReference type="SMART" id="SM00829">
    <property type="entry name" value="PKS_ER"/>
    <property type="match status" value="1"/>
</dbReference>
<proteinExistence type="predicted"/>
<dbReference type="InterPro" id="IPR013154">
    <property type="entry name" value="ADH-like_N"/>
</dbReference>
<evidence type="ECO:0000313" key="4">
    <source>
        <dbReference type="EMBL" id="ENH96207.1"/>
    </source>
</evidence>
<reference evidence="4 5" key="1">
    <citation type="submission" date="2013-03" db="EMBL/GenBank/DDBJ databases">
        <title>Draft genome sequence of Gracibacillus halophilus YIM-C55.5, a moderately halophilic and thermophilic organism from the Xiaochaidamu salt lake.</title>
        <authorList>
            <person name="Sugumar T."/>
            <person name="Polireddy D.R."/>
            <person name="Antony A."/>
            <person name="Madhava Y.R."/>
            <person name="Sivakumar N."/>
        </authorList>
    </citation>
    <scope>NUCLEOTIDE SEQUENCE [LARGE SCALE GENOMIC DNA]</scope>
    <source>
        <strain evidence="4 5">YIM-C55.5</strain>
    </source>
</reference>
<evidence type="ECO:0000256" key="1">
    <source>
        <dbReference type="ARBA" id="ARBA00022857"/>
    </source>
</evidence>
<dbReference type="EMBL" id="APML01000055">
    <property type="protein sequence ID" value="ENH96207.1"/>
    <property type="molecule type" value="Genomic_DNA"/>
</dbReference>
<dbReference type="InterPro" id="IPR014189">
    <property type="entry name" value="Quinone_OxRdtase_PIG3"/>
</dbReference>
<protein>
    <submittedName>
        <fullName evidence="4">Quinone oxidoreductase PIG3</fullName>
    </submittedName>
</protein>
<dbReference type="GO" id="GO:0048038">
    <property type="term" value="F:quinone binding"/>
    <property type="evidence" value="ECO:0007669"/>
    <property type="project" value="TreeGrafter"/>
</dbReference>
<organism evidence="4 5">
    <name type="scientific">Gracilibacillus halophilus YIM-C55.5</name>
    <dbReference type="NCBI Taxonomy" id="1308866"/>
    <lineage>
        <taxon>Bacteria</taxon>
        <taxon>Bacillati</taxon>
        <taxon>Bacillota</taxon>
        <taxon>Bacilli</taxon>
        <taxon>Bacillales</taxon>
        <taxon>Bacillaceae</taxon>
        <taxon>Gracilibacillus</taxon>
    </lineage>
</organism>
<dbReference type="PATRIC" id="fig|1308866.3.peg.2408"/>
<dbReference type="InterPro" id="IPR020843">
    <property type="entry name" value="ER"/>
</dbReference>
<sequence length="335" mass="36632">MYTKMKGVIAKNPGSAEQLTYTEMPKPQLTADDLLIEVHAAAVNRTDILNREGKMGYVENPIIGVEVAGVVVDANQHADFQIGDRVMGLVNGGAYAEYVALPEDRAMRIPQQVTFEQATAIPEVFLTAYQTMYWIGHLAEHETILIHAGASGVGTAAIQLAKQFSQATVIATAGSERKLDFCRELGADVTINYKEQAFDEEVLQATDDQGADVILDFVGASYWEKNLASITTDGRWVVIGVLGGSTVKHVNLMQLMMKRVQVTGTLLTPRSDAYKAALSKEFMEQVGPFIEAAQIHPIIDTVFPIEEVQQAHEHMEANQNIGKIVLRVKGDGTDE</sequence>
<evidence type="ECO:0000259" key="3">
    <source>
        <dbReference type="SMART" id="SM00829"/>
    </source>
</evidence>
<accession>N4WJ79</accession>
<dbReference type="SUPFAM" id="SSF50129">
    <property type="entry name" value="GroES-like"/>
    <property type="match status" value="1"/>
</dbReference>
<dbReference type="Pfam" id="PF00107">
    <property type="entry name" value="ADH_zinc_N"/>
    <property type="match status" value="1"/>
</dbReference>
<dbReference type="Gene3D" id="3.40.50.720">
    <property type="entry name" value="NAD(P)-binding Rossmann-like Domain"/>
    <property type="match status" value="1"/>
</dbReference>
<dbReference type="Proteomes" id="UP000012283">
    <property type="component" value="Unassembled WGS sequence"/>
</dbReference>
<dbReference type="PANTHER" id="PTHR48106">
    <property type="entry name" value="QUINONE OXIDOREDUCTASE PIG3-RELATED"/>
    <property type="match status" value="1"/>
</dbReference>
<dbReference type="InterPro" id="IPR036291">
    <property type="entry name" value="NAD(P)-bd_dom_sf"/>
</dbReference>
<dbReference type="CDD" id="cd05276">
    <property type="entry name" value="p53_inducible_oxidoreductase"/>
    <property type="match status" value="1"/>
</dbReference>
<keyword evidence="1" id="KW-0521">NADP</keyword>
<comment type="caution">
    <text evidence="4">The sequence shown here is derived from an EMBL/GenBank/DDBJ whole genome shotgun (WGS) entry which is preliminary data.</text>
</comment>
<dbReference type="AlphaFoldDB" id="N4WJ79"/>
<dbReference type="NCBIfam" id="TIGR02824">
    <property type="entry name" value="quinone_pig3"/>
    <property type="match status" value="1"/>
</dbReference>
<name>N4WJ79_9BACI</name>
<keyword evidence="2" id="KW-0560">Oxidoreductase</keyword>
<dbReference type="Pfam" id="PF08240">
    <property type="entry name" value="ADH_N"/>
    <property type="match status" value="1"/>
</dbReference>
<dbReference type="InterPro" id="IPR011032">
    <property type="entry name" value="GroES-like_sf"/>
</dbReference>
<keyword evidence="5" id="KW-1185">Reference proteome</keyword>
<dbReference type="eggNOG" id="COG0604">
    <property type="taxonomic scope" value="Bacteria"/>
</dbReference>
<evidence type="ECO:0000313" key="5">
    <source>
        <dbReference type="Proteomes" id="UP000012283"/>
    </source>
</evidence>
<feature type="domain" description="Enoyl reductase (ER)" evidence="3">
    <location>
        <begin position="14"/>
        <end position="326"/>
    </location>
</feature>
<dbReference type="PANTHER" id="PTHR48106:SF18">
    <property type="entry name" value="QUINONE OXIDOREDUCTASE PIG3"/>
    <property type="match status" value="1"/>
</dbReference>
<dbReference type="GO" id="GO:0070402">
    <property type="term" value="F:NADPH binding"/>
    <property type="evidence" value="ECO:0007669"/>
    <property type="project" value="TreeGrafter"/>
</dbReference>
<dbReference type="InterPro" id="IPR013149">
    <property type="entry name" value="ADH-like_C"/>
</dbReference>
<dbReference type="Gene3D" id="3.90.180.10">
    <property type="entry name" value="Medium-chain alcohol dehydrogenases, catalytic domain"/>
    <property type="match status" value="1"/>
</dbReference>
<dbReference type="GO" id="GO:0003960">
    <property type="term" value="F:quinone reductase (NADPH) activity"/>
    <property type="evidence" value="ECO:0007669"/>
    <property type="project" value="TreeGrafter"/>
</dbReference>
<evidence type="ECO:0000256" key="2">
    <source>
        <dbReference type="ARBA" id="ARBA00023002"/>
    </source>
</evidence>
<gene>
    <name evidence="4" type="ORF">J416_11907</name>
</gene>
<dbReference type="STRING" id="1308866.J416_11907"/>
<dbReference type="SUPFAM" id="SSF51735">
    <property type="entry name" value="NAD(P)-binding Rossmann-fold domains"/>
    <property type="match status" value="1"/>
</dbReference>